<feature type="region of interest" description="Disordered" evidence="2">
    <location>
        <begin position="212"/>
        <end position="240"/>
    </location>
</feature>
<sequence>MDTLHKQSFFLAGLPTRTVTLFPTRAQVVRDIKDVVLKPGANEITVVGITPTADEQSIKVEGSGSAIITDITVELLPNREIFQEVYPESDSEEDSSSGSEDEEEPKVNQELENIREKITGLNDELARVKETAASASRRLAILDGHCNSLANKKEVIDIASNVETYRIEREKTFTDHMKSNAQERDLVKQIQILQDEERRLQKLENKERAKLEKEKAKAKRAKAKIREKERRREAERKKEKARIKKEREQFWPRQCYSVRITLEASGFTPSSSRRSSIASAADVKLCSEKDSDAADTYTCDLSISYLTSSAFWSPTYDLALNTQTNTATLCFDARLTNMTSETWSNSRVILSTSEAAFSGLQDDTPTLVPWRVKLGTRGHSYEFDGAIRSREERAEKENWNAAQNAWYQQKPRANLFGVSEIAPEPAYYKSVAQFKPLSQPITGTVNEEYRPGPQAPGGGLFGNTNTVGGGLFGNTNTAAAFGQPQQQAQQQAPQQAIQQAQLMALQQARRQSQQQAQMASSSAKSSAPGVGWNMSKKVTRALDHEVSFEGGSEDDQDSNADNADTVLEATPELSFQESCVGEEGLTTNYELPNIKTLKPSSTSSKQRVARVSFSNVAFSRTVVAKYKPAAYLKARIRNTSKLTLLKGSTGITLDGTFLGRSALPRCSAGDSFKISLGIDPGIKVLYPKPEVRRSTTGVFTKGDNSVYTRTITLVNTRVAAGKPVDITVLDQVPVSEDEKLKVDVIVPRGLLAGAAIATGWPGKEGADGKDWGRAIALMKKAGEVGFEVSLNAGKSVKLVLEYELSLPTGERVVQV</sequence>
<dbReference type="InterPro" id="IPR037291">
    <property type="entry name" value="DUF4139"/>
</dbReference>
<dbReference type="EMBL" id="MU865096">
    <property type="protein sequence ID" value="KAK4457812.1"/>
    <property type="molecule type" value="Genomic_DNA"/>
</dbReference>
<dbReference type="PANTHER" id="PTHR31005:SF8">
    <property type="entry name" value="DUF4139 DOMAIN-CONTAINING PROTEIN"/>
    <property type="match status" value="1"/>
</dbReference>
<dbReference type="PANTHER" id="PTHR31005">
    <property type="entry name" value="DUF4139 DOMAIN-CONTAINING PROTEIN"/>
    <property type="match status" value="1"/>
</dbReference>
<accession>A0AAV9HB31</accession>
<evidence type="ECO:0008006" key="7">
    <source>
        <dbReference type="Google" id="ProtNLM"/>
    </source>
</evidence>
<proteinExistence type="predicted"/>
<reference evidence="5" key="1">
    <citation type="journal article" date="2023" name="Mol. Phylogenet. Evol.">
        <title>Genome-scale phylogeny and comparative genomics of the fungal order Sordariales.</title>
        <authorList>
            <person name="Hensen N."/>
            <person name="Bonometti L."/>
            <person name="Westerberg I."/>
            <person name="Brannstrom I.O."/>
            <person name="Guillou S."/>
            <person name="Cros-Aarteil S."/>
            <person name="Calhoun S."/>
            <person name="Haridas S."/>
            <person name="Kuo A."/>
            <person name="Mondo S."/>
            <person name="Pangilinan J."/>
            <person name="Riley R."/>
            <person name="LaButti K."/>
            <person name="Andreopoulos B."/>
            <person name="Lipzen A."/>
            <person name="Chen C."/>
            <person name="Yan M."/>
            <person name="Daum C."/>
            <person name="Ng V."/>
            <person name="Clum A."/>
            <person name="Steindorff A."/>
            <person name="Ohm R.A."/>
            <person name="Martin F."/>
            <person name="Silar P."/>
            <person name="Natvig D.O."/>
            <person name="Lalanne C."/>
            <person name="Gautier V."/>
            <person name="Ament-Velasquez S.L."/>
            <person name="Kruys A."/>
            <person name="Hutchinson M.I."/>
            <person name="Powell A.J."/>
            <person name="Barry K."/>
            <person name="Miller A.N."/>
            <person name="Grigoriev I.V."/>
            <person name="Debuchy R."/>
            <person name="Gladieux P."/>
            <person name="Hiltunen Thoren M."/>
            <person name="Johannesson H."/>
        </authorList>
    </citation>
    <scope>NUCLEOTIDE SEQUENCE</scope>
    <source>
        <strain evidence="5">PSN324</strain>
    </source>
</reference>
<feature type="domain" description="DUF4139" evidence="3">
    <location>
        <begin position="301"/>
        <end position="807"/>
    </location>
</feature>
<feature type="domain" description="DUF4140" evidence="4">
    <location>
        <begin position="19"/>
        <end position="142"/>
    </location>
</feature>
<dbReference type="Proteomes" id="UP001321749">
    <property type="component" value="Unassembled WGS sequence"/>
</dbReference>
<feature type="compositionally biased region" description="Acidic residues" evidence="2">
    <location>
        <begin position="87"/>
        <end position="104"/>
    </location>
</feature>
<keyword evidence="1" id="KW-0175">Coiled coil</keyword>
<feature type="region of interest" description="Disordered" evidence="2">
    <location>
        <begin position="508"/>
        <end position="532"/>
    </location>
</feature>
<organism evidence="5 6">
    <name type="scientific">Cladorrhinum samala</name>
    <dbReference type="NCBI Taxonomy" id="585594"/>
    <lineage>
        <taxon>Eukaryota</taxon>
        <taxon>Fungi</taxon>
        <taxon>Dikarya</taxon>
        <taxon>Ascomycota</taxon>
        <taxon>Pezizomycotina</taxon>
        <taxon>Sordariomycetes</taxon>
        <taxon>Sordariomycetidae</taxon>
        <taxon>Sordariales</taxon>
        <taxon>Podosporaceae</taxon>
        <taxon>Cladorrhinum</taxon>
    </lineage>
</organism>
<gene>
    <name evidence="5" type="ORF">QBC42DRAFT_278240</name>
</gene>
<dbReference type="InterPro" id="IPR025554">
    <property type="entry name" value="DUF4140"/>
</dbReference>
<feature type="coiled-coil region" evidence="1">
    <location>
        <begin position="111"/>
        <end position="138"/>
    </location>
</feature>
<dbReference type="Pfam" id="PF13598">
    <property type="entry name" value="DUF4139"/>
    <property type="match status" value="1"/>
</dbReference>
<dbReference type="InterPro" id="IPR011935">
    <property type="entry name" value="CHP02231"/>
</dbReference>
<evidence type="ECO:0000313" key="6">
    <source>
        <dbReference type="Proteomes" id="UP001321749"/>
    </source>
</evidence>
<name>A0AAV9HB31_9PEZI</name>
<feature type="compositionally biased region" description="Low complexity" evidence="2">
    <location>
        <begin position="508"/>
        <end position="527"/>
    </location>
</feature>
<keyword evidence="6" id="KW-1185">Reference proteome</keyword>
<evidence type="ECO:0000259" key="4">
    <source>
        <dbReference type="Pfam" id="PF13600"/>
    </source>
</evidence>
<dbReference type="Pfam" id="PF13600">
    <property type="entry name" value="DUF4140"/>
    <property type="match status" value="1"/>
</dbReference>
<dbReference type="AlphaFoldDB" id="A0AAV9HB31"/>
<evidence type="ECO:0000259" key="3">
    <source>
        <dbReference type="Pfam" id="PF13598"/>
    </source>
</evidence>
<protein>
    <recommendedName>
        <fullName evidence="7">DUF4139 domain-containing protein</fullName>
    </recommendedName>
</protein>
<comment type="caution">
    <text evidence="5">The sequence shown here is derived from an EMBL/GenBank/DDBJ whole genome shotgun (WGS) entry which is preliminary data.</text>
</comment>
<evidence type="ECO:0000313" key="5">
    <source>
        <dbReference type="EMBL" id="KAK4457812.1"/>
    </source>
</evidence>
<reference evidence="5" key="2">
    <citation type="submission" date="2023-06" db="EMBL/GenBank/DDBJ databases">
        <authorList>
            <consortium name="Lawrence Berkeley National Laboratory"/>
            <person name="Mondo S.J."/>
            <person name="Hensen N."/>
            <person name="Bonometti L."/>
            <person name="Westerberg I."/>
            <person name="Brannstrom I.O."/>
            <person name="Guillou S."/>
            <person name="Cros-Aarteil S."/>
            <person name="Calhoun S."/>
            <person name="Haridas S."/>
            <person name="Kuo A."/>
            <person name="Pangilinan J."/>
            <person name="Riley R."/>
            <person name="Labutti K."/>
            <person name="Andreopoulos B."/>
            <person name="Lipzen A."/>
            <person name="Chen C."/>
            <person name="Yanf M."/>
            <person name="Daum C."/>
            <person name="Ng V."/>
            <person name="Clum A."/>
            <person name="Steindorff A."/>
            <person name="Ohm R."/>
            <person name="Martin F."/>
            <person name="Silar P."/>
            <person name="Natvig D."/>
            <person name="Lalanne C."/>
            <person name="Gautier V."/>
            <person name="Ament-Velasquez S.L."/>
            <person name="Kruys A."/>
            <person name="Hutchinson M.I."/>
            <person name="Powell A.J."/>
            <person name="Barry K."/>
            <person name="Miller A.N."/>
            <person name="Grigoriev I.V."/>
            <person name="Debuchy R."/>
            <person name="Gladieux P."/>
            <person name="Thoren M.H."/>
            <person name="Johannesson H."/>
        </authorList>
    </citation>
    <scope>NUCLEOTIDE SEQUENCE</scope>
    <source>
        <strain evidence="5">PSN324</strain>
    </source>
</reference>
<evidence type="ECO:0000256" key="1">
    <source>
        <dbReference type="SAM" id="Coils"/>
    </source>
</evidence>
<feature type="compositionally biased region" description="Basic and acidic residues" evidence="2">
    <location>
        <begin position="224"/>
        <end position="238"/>
    </location>
</feature>
<feature type="region of interest" description="Disordered" evidence="2">
    <location>
        <begin position="84"/>
        <end position="109"/>
    </location>
</feature>
<evidence type="ECO:0000256" key="2">
    <source>
        <dbReference type="SAM" id="MobiDB-lite"/>
    </source>
</evidence>